<proteinExistence type="predicted"/>
<dbReference type="GO" id="GO:0003700">
    <property type="term" value="F:DNA-binding transcription factor activity"/>
    <property type="evidence" value="ECO:0007669"/>
    <property type="project" value="TreeGrafter"/>
</dbReference>
<name>A0A317E0I1_9PROT</name>
<dbReference type="EMBL" id="QGLF01000004">
    <property type="protein sequence ID" value="PWR19636.1"/>
    <property type="molecule type" value="Genomic_DNA"/>
</dbReference>
<dbReference type="InterPro" id="IPR036271">
    <property type="entry name" value="Tet_transcr_reg_TetR-rel_C_sf"/>
</dbReference>
<dbReference type="InterPro" id="IPR009057">
    <property type="entry name" value="Homeodomain-like_sf"/>
</dbReference>
<evidence type="ECO:0000256" key="3">
    <source>
        <dbReference type="SAM" id="MobiDB-lite"/>
    </source>
</evidence>
<feature type="domain" description="HTH tetR-type" evidence="4">
    <location>
        <begin position="25"/>
        <end position="85"/>
    </location>
</feature>
<reference evidence="6" key="1">
    <citation type="submission" date="2018-05" db="EMBL/GenBank/DDBJ databases">
        <title>Zavarzinia sp. HR-AS.</title>
        <authorList>
            <person name="Lee Y."/>
            <person name="Jeon C.O."/>
        </authorList>
    </citation>
    <scope>NUCLEOTIDE SEQUENCE [LARGE SCALE GENOMIC DNA]</scope>
    <source>
        <strain evidence="6">DSM 1231</strain>
    </source>
</reference>
<dbReference type="PANTHER" id="PTHR30055:SF196">
    <property type="entry name" value="HTH-TYPE TRANSCRIPTIONAL REGULATOR RUTR"/>
    <property type="match status" value="1"/>
</dbReference>
<dbReference type="InterPro" id="IPR013573">
    <property type="entry name" value="Tscrpt_reg_YcdC_C"/>
</dbReference>
<keyword evidence="1 2" id="KW-0238">DNA-binding</keyword>
<dbReference type="RefSeq" id="WP_109921810.1">
    <property type="nucleotide sequence ID" value="NZ_QGLF01000004.1"/>
</dbReference>
<evidence type="ECO:0000259" key="4">
    <source>
        <dbReference type="PROSITE" id="PS50977"/>
    </source>
</evidence>
<organism evidence="5 6">
    <name type="scientific">Zavarzinia compransoris</name>
    <dbReference type="NCBI Taxonomy" id="1264899"/>
    <lineage>
        <taxon>Bacteria</taxon>
        <taxon>Pseudomonadati</taxon>
        <taxon>Pseudomonadota</taxon>
        <taxon>Alphaproteobacteria</taxon>
        <taxon>Rhodospirillales</taxon>
        <taxon>Zavarziniaceae</taxon>
        <taxon>Zavarzinia</taxon>
    </lineage>
</organism>
<comment type="caution">
    <text evidence="5">The sequence shown here is derived from an EMBL/GenBank/DDBJ whole genome shotgun (WGS) entry which is preliminary data.</text>
</comment>
<dbReference type="Proteomes" id="UP000246077">
    <property type="component" value="Unassembled WGS sequence"/>
</dbReference>
<dbReference type="GO" id="GO:0000976">
    <property type="term" value="F:transcription cis-regulatory region binding"/>
    <property type="evidence" value="ECO:0007669"/>
    <property type="project" value="TreeGrafter"/>
</dbReference>
<dbReference type="OrthoDB" id="2356263at2"/>
<keyword evidence="6" id="KW-1185">Reference proteome</keyword>
<feature type="DNA-binding region" description="H-T-H motif" evidence="2">
    <location>
        <begin position="48"/>
        <end position="67"/>
    </location>
</feature>
<dbReference type="SUPFAM" id="SSF48498">
    <property type="entry name" value="Tetracyclin repressor-like, C-terminal domain"/>
    <property type="match status" value="1"/>
</dbReference>
<dbReference type="Gene3D" id="1.10.10.60">
    <property type="entry name" value="Homeodomain-like"/>
    <property type="match status" value="1"/>
</dbReference>
<dbReference type="SUPFAM" id="SSF46689">
    <property type="entry name" value="Homeodomain-like"/>
    <property type="match status" value="1"/>
</dbReference>
<accession>A0A317E0I1</accession>
<dbReference type="Gene3D" id="1.10.357.10">
    <property type="entry name" value="Tetracycline Repressor, domain 2"/>
    <property type="match status" value="1"/>
</dbReference>
<dbReference type="PRINTS" id="PR00455">
    <property type="entry name" value="HTHTETR"/>
</dbReference>
<evidence type="ECO:0000256" key="2">
    <source>
        <dbReference type="PROSITE-ProRule" id="PRU00335"/>
    </source>
</evidence>
<dbReference type="InterPro" id="IPR001647">
    <property type="entry name" value="HTH_TetR"/>
</dbReference>
<dbReference type="Pfam" id="PF08362">
    <property type="entry name" value="TetR_C_3"/>
    <property type="match status" value="1"/>
</dbReference>
<dbReference type="InterPro" id="IPR050109">
    <property type="entry name" value="HTH-type_TetR-like_transc_reg"/>
</dbReference>
<dbReference type="PROSITE" id="PS50977">
    <property type="entry name" value="HTH_TETR_2"/>
    <property type="match status" value="1"/>
</dbReference>
<sequence length="221" mass="24624">MVHGFGFDDDNTDEDAQPRGGRIRARNKAQIIAAAEKVFAERGYDGATTAEIAELAGLAKSNVHYYFGTKEAIYREVVAGIVDLWLKAFGEITARDDPAAAVAGYIRRKLLYSRKRPLASRIFATEIIRGAPILRPFLEEELRGWVEEKAKVLASWAAEGRMDPVSPHHFFFLVWAATQTYADFAAQIGAVLGHRRLREQDFEDAIETVTAIVLKGCGIRR</sequence>
<dbReference type="PANTHER" id="PTHR30055">
    <property type="entry name" value="HTH-TYPE TRANSCRIPTIONAL REGULATOR RUTR"/>
    <property type="match status" value="1"/>
</dbReference>
<feature type="region of interest" description="Disordered" evidence="3">
    <location>
        <begin position="1"/>
        <end position="22"/>
    </location>
</feature>
<protein>
    <submittedName>
        <fullName evidence="5">TetR family transcriptional regulator</fullName>
    </submittedName>
</protein>
<evidence type="ECO:0000313" key="5">
    <source>
        <dbReference type="EMBL" id="PWR19636.1"/>
    </source>
</evidence>
<evidence type="ECO:0000256" key="1">
    <source>
        <dbReference type="ARBA" id="ARBA00023125"/>
    </source>
</evidence>
<dbReference type="AlphaFoldDB" id="A0A317E0I1"/>
<dbReference type="GO" id="GO:0045892">
    <property type="term" value="P:negative regulation of DNA-templated transcription"/>
    <property type="evidence" value="ECO:0007669"/>
    <property type="project" value="InterPro"/>
</dbReference>
<evidence type="ECO:0000313" key="6">
    <source>
        <dbReference type="Proteomes" id="UP000246077"/>
    </source>
</evidence>
<gene>
    <name evidence="5" type="ORF">DKG75_14285</name>
</gene>
<dbReference type="Pfam" id="PF00440">
    <property type="entry name" value="TetR_N"/>
    <property type="match status" value="1"/>
</dbReference>